<sequence length="172" mass="19132">MSANGLEVFDKTLQTTHIWLDEVMAAIGPDRKVAWKVLSTVLHKLRDRVPVELAAHLGSQLPLLVRGVYYDQFQPARQPTACRSYDEFCAEVAEWLQDTRPVDPQLAVRTVFAVLSRHIPEGQISKVQDALPRDLREAWRSAAEFVQPPPAQGQAGRYTAAGTGAEGEARPF</sequence>
<gene>
    <name evidence="2" type="ORF">ACFSC0_09865</name>
</gene>
<name>A0ABW4N2K5_9CAUL</name>
<accession>A0ABW4N2K5</accession>
<dbReference type="RefSeq" id="WP_377283109.1">
    <property type="nucleotide sequence ID" value="NZ_JBHRSI010000008.1"/>
</dbReference>
<evidence type="ECO:0000313" key="3">
    <source>
        <dbReference type="Proteomes" id="UP001597237"/>
    </source>
</evidence>
<dbReference type="Gene3D" id="1.10.490.110">
    <property type="entry name" value="Uncharacterized conserved protein DUF2267"/>
    <property type="match status" value="1"/>
</dbReference>
<keyword evidence="3" id="KW-1185">Reference proteome</keyword>
<reference evidence="3" key="1">
    <citation type="journal article" date="2019" name="Int. J. Syst. Evol. Microbiol.">
        <title>The Global Catalogue of Microorganisms (GCM) 10K type strain sequencing project: providing services to taxonomists for standard genome sequencing and annotation.</title>
        <authorList>
            <consortium name="The Broad Institute Genomics Platform"/>
            <consortium name="The Broad Institute Genome Sequencing Center for Infectious Disease"/>
            <person name="Wu L."/>
            <person name="Ma J."/>
        </authorList>
    </citation>
    <scope>NUCLEOTIDE SEQUENCE [LARGE SCALE GENOMIC DNA]</scope>
    <source>
        <strain evidence="3">DFY28</strain>
    </source>
</reference>
<protein>
    <submittedName>
        <fullName evidence="2">DUF2267 domain-containing protein</fullName>
    </submittedName>
</protein>
<dbReference type="Pfam" id="PF10025">
    <property type="entry name" value="DUF2267"/>
    <property type="match status" value="1"/>
</dbReference>
<feature type="compositionally biased region" description="Low complexity" evidence="1">
    <location>
        <begin position="152"/>
        <end position="163"/>
    </location>
</feature>
<dbReference type="InterPro" id="IPR018727">
    <property type="entry name" value="DUF2267"/>
</dbReference>
<dbReference type="InterPro" id="IPR038282">
    <property type="entry name" value="DUF2267_sf"/>
</dbReference>
<dbReference type="Proteomes" id="UP001597237">
    <property type="component" value="Unassembled WGS sequence"/>
</dbReference>
<comment type="caution">
    <text evidence="2">The sequence shown here is derived from an EMBL/GenBank/DDBJ whole genome shotgun (WGS) entry which is preliminary data.</text>
</comment>
<organism evidence="2 3">
    <name type="scientific">Phenylobacterium terrae</name>
    <dbReference type="NCBI Taxonomy" id="2665495"/>
    <lineage>
        <taxon>Bacteria</taxon>
        <taxon>Pseudomonadati</taxon>
        <taxon>Pseudomonadota</taxon>
        <taxon>Alphaproteobacteria</taxon>
        <taxon>Caulobacterales</taxon>
        <taxon>Caulobacteraceae</taxon>
        <taxon>Phenylobacterium</taxon>
    </lineage>
</organism>
<evidence type="ECO:0000256" key="1">
    <source>
        <dbReference type="SAM" id="MobiDB-lite"/>
    </source>
</evidence>
<dbReference type="EMBL" id="JBHUEY010000001">
    <property type="protein sequence ID" value="MFD1783699.1"/>
    <property type="molecule type" value="Genomic_DNA"/>
</dbReference>
<proteinExistence type="predicted"/>
<feature type="region of interest" description="Disordered" evidence="1">
    <location>
        <begin position="148"/>
        <end position="172"/>
    </location>
</feature>
<evidence type="ECO:0000313" key="2">
    <source>
        <dbReference type="EMBL" id="MFD1783699.1"/>
    </source>
</evidence>